<dbReference type="Pfam" id="PF04932">
    <property type="entry name" value="Wzy_C"/>
    <property type="match status" value="1"/>
</dbReference>
<feature type="transmembrane region" description="Helical" evidence="5">
    <location>
        <begin position="60"/>
        <end position="79"/>
    </location>
</feature>
<feature type="transmembrane region" description="Helical" evidence="5">
    <location>
        <begin position="452"/>
        <end position="469"/>
    </location>
</feature>
<feature type="transmembrane region" description="Helical" evidence="5">
    <location>
        <begin position="173"/>
        <end position="191"/>
    </location>
</feature>
<comment type="subcellular location">
    <subcellularLocation>
        <location evidence="1">Membrane</location>
        <topology evidence="1">Multi-pass membrane protein</topology>
    </subcellularLocation>
</comment>
<name>A0A1F7GF76_9BACT</name>
<evidence type="ECO:0000256" key="4">
    <source>
        <dbReference type="ARBA" id="ARBA00023136"/>
    </source>
</evidence>
<protein>
    <recommendedName>
        <fullName evidence="6">O-antigen ligase-related domain-containing protein</fullName>
    </recommendedName>
</protein>
<feature type="transmembrane region" description="Helical" evidence="5">
    <location>
        <begin position="12"/>
        <end position="31"/>
    </location>
</feature>
<feature type="domain" description="O-antigen ligase-related" evidence="6">
    <location>
        <begin position="283"/>
        <end position="429"/>
    </location>
</feature>
<dbReference type="InterPro" id="IPR051533">
    <property type="entry name" value="WaaL-like"/>
</dbReference>
<gene>
    <name evidence="7" type="ORF">A2866_05170</name>
</gene>
<evidence type="ECO:0000256" key="1">
    <source>
        <dbReference type="ARBA" id="ARBA00004141"/>
    </source>
</evidence>
<keyword evidence="4 5" id="KW-0472">Membrane</keyword>
<reference evidence="7 8" key="1">
    <citation type="journal article" date="2016" name="Nat. Commun.">
        <title>Thousands of microbial genomes shed light on interconnected biogeochemical processes in an aquifer system.</title>
        <authorList>
            <person name="Anantharaman K."/>
            <person name="Brown C.T."/>
            <person name="Hug L.A."/>
            <person name="Sharon I."/>
            <person name="Castelle C.J."/>
            <person name="Probst A.J."/>
            <person name="Thomas B.C."/>
            <person name="Singh A."/>
            <person name="Wilkins M.J."/>
            <person name="Karaoz U."/>
            <person name="Brodie E.L."/>
            <person name="Williams K.H."/>
            <person name="Hubbard S.S."/>
            <person name="Banfield J.F."/>
        </authorList>
    </citation>
    <scope>NUCLEOTIDE SEQUENCE [LARGE SCALE GENOMIC DNA]</scope>
</reference>
<feature type="transmembrane region" description="Helical" evidence="5">
    <location>
        <begin position="200"/>
        <end position="221"/>
    </location>
</feature>
<dbReference type="GO" id="GO:0016020">
    <property type="term" value="C:membrane"/>
    <property type="evidence" value="ECO:0007669"/>
    <property type="project" value="UniProtKB-SubCell"/>
</dbReference>
<sequence length="503" mass="57076">MQHRVNAYLGRHLQISVFLLVFLYCTILYLSPDSFKFGVAIALLFIGIVYILTKNLFASLFIAFLVSSQFFFPAKTYQFEYASPAEYIYELLPNGIFESIAITLADVCSGLMIIYFVKVKLFDHNDIPPKKGVVSQQHKSLITILLLAWLFYFSISLYSSLYLSFSPAFSVNLLAQYGNMVVMFLGVLYFFRHAKRLIRVFYVVLIAILLFQSVLGTFQFAKSLTSYGSNEKLPSVDLEQSVDFSRVEGISGHPNGHAFIIANLLILTFPFVLKNKKSKWWIISILGFLNIVFSQSRVVWAALIMLIPLICILYASSLRSTTIRLIKAKYFYLVMLGVLTLSIIILPRLQASILFFTEEGGGTLRLKMLSEGWQLLQSSLWTGFGAGTGVRVLLDNFSNGYIATFPFPIHIAYLQIALESGIPATIAFFIPIFLIIREWLQLDKNIKRRNHILLSTVCCIIVVLVYYALQPVYGRREFVILGIIFGSGIVSLTERSNSKYHEF</sequence>
<evidence type="ECO:0000259" key="6">
    <source>
        <dbReference type="Pfam" id="PF04932"/>
    </source>
</evidence>
<dbReference type="PANTHER" id="PTHR37422">
    <property type="entry name" value="TEICHURONIC ACID BIOSYNTHESIS PROTEIN TUAE"/>
    <property type="match status" value="1"/>
</dbReference>
<evidence type="ECO:0000256" key="2">
    <source>
        <dbReference type="ARBA" id="ARBA00022692"/>
    </source>
</evidence>
<comment type="caution">
    <text evidence="7">The sequence shown here is derived from an EMBL/GenBank/DDBJ whole genome shotgun (WGS) entry which is preliminary data.</text>
</comment>
<evidence type="ECO:0000256" key="5">
    <source>
        <dbReference type="SAM" id="Phobius"/>
    </source>
</evidence>
<feature type="transmembrane region" description="Helical" evidence="5">
    <location>
        <begin position="99"/>
        <end position="119"/>
    </location>
</feature>
<dbReference type="EMBL" id="MFZI01000084">
    <property type="protein sequence ID" value="OGK17551.1"/>
    <property type="molecule type" value="Genomic_DNA"/>
</dbReference>
<feature type="transmembrane region" description="Helical" evidence="5">
    <location>
        <begin position="278"/>
        <end position="293"/>
    </location>
</feature>
<organism evidence="7 8">
    <name type="scientific">Candidatus Roizmanbacteria bacterium RIFCSPHIGHO2_01_FULL_39_8</name>
    <dbReference type="NCBI Taxonomy" id="1802033"/>
    <lineage>
        <taxon>Bacteria</taxon>
        <taxon>Candidatus Roizmaniibacteriota</taxon>
    </lineage>
</organism>
<evidence type="ECO:0000313" key="8">
    <source>
        <dbReference type="Proteomes" id="UP000177026"/>
    </source>
</evidence>
<proteinExistence type="predicted"/>
<feature type="transmembrane region" description="Helical" evidence="5">
    <location>
        <begin position="424"/>
        <end position="440"/>
    </location>
</feature>
<feature type="transmembrane region" description="Helical" evidence="5">
    <location>
        <begin position="330"/>
        <end position="355"/>
    </location>
</feature>
<keyword evidence="2 5" id="KW-0812">Transmembrane</keyword>
<evidence type="ECO:0000256" key="3">
    <source>
        <dbReference type="ARBA" id="ARBA00022989"/>
    </source>
</evidence>
<feature type="transmembrane region" description="Helical" evidence="5">
    <location>
        <begin position="140"/>
        <end position="161"/>
    </location>
</feature>
<feature type="transmembrane region" description="Helical" evidence="5">
    <location>
        <begin position="37"/>
        <end position="53"/>
    </location>
</feature>
<feature type="transmembrane region" description="Helical" evidence="5">
    <location>
        <begin position="299"/>
        <end position="318"/>
    </location>
</feature>
<feature type="transmembrane region" description="Helical" evidence="5">
    <location>
        <begin position="256"/>
        <end position="273"/>
    </location>
</feature>
<dbReference type="PANTHER" id="PTHR37422:SF13">
    <property type="entry name" value="LIPOPOLYSACCHARIDE BIOSYNTHESIS PROTEIN PA4999-RELATED"/>
    <property type="match status" value="1"/>
</dbReference>
<dbReference type="Proteomes" id="UP000177026">
    <property type="component" value="Unassembled WGS sequence"/>
</dbReference>
<dbReference type="InterPro" id="IPR007016">
    <property type="entry name" value="O-antigen_ligase-rel_domated"/>
</dbReference>
<evidence type="ECO:0000313" key="7">
    <source>
        <dbReference type="EMBL" id="OGK17551.1"/>
    </source>
</evidence>
<dbReference type="AlphaFoldDB" id="A0A1F7GF76"/>
<keyword evidence="3 5" id="KW-1133">Transmembrane helix</keyword>
<accession>A0A1F7GF76</accession>